<feature type="binding site" evidence="9">
    <location>
        <position position="80"/>
    </location>
    <ligand>
        <name>Mg(2+)</name>
        <dbReference type="ChEBI" id="CHEBI:18420"/>
    </ligand>
</feature>
<evidence type="ECO:0000256" key="2">
    <source>
        <dbReference type="ARBA" id="ARBA00022679"/>
    </source>
</evidence>
<dbReference type="NCBIfam" id="NF000734">
    <property type="entry name" value="PRK00043.1-5"/>
    <property type="match status" value="1"/>
</dbReference>
<feature type="domain" description="Thiamine phosphate synthase/TenI" evidence="12">
    <location>
        <begin position="12"/>
        <end position="180"/>
    </location>
</feature>
<dbReference type="EMBL" id="WNKS01000002">
    <property type="protein sequence ID" value="MTV29948.1"/>
    <property type="molecule type" value="Genomic_DNA"/>
</dbReference>
<evidence type="ECO:0000256" key="11">
    <source>
        <dbReference type="RuleBase" id="RU004253"/>
    </source>
</evidence>
<comment type="function">
    <text evidence="9">Condenses 4-methyl-5-(beta-hydroxyethyl)thiazole monophosphate (THZ-P) and 2-methyl-4-amino-5-hydroxymethyl pyrimidine pyrophosphate (HMP-PP) to form thiamine monophosphate (TMP).</text>
</comment>
<dbReference type="Gene3D" id="3.20.20.70">
    <property type="entry name" value="Aldolase class I"/>
    <property type="match status" value="1"/>
</dbReference>
<feature type="binding site" evidence="9">
    <location>
        <begin position="28"/>
        <end position="32"/>
    </location>
    <ligand>
        <name>4-amino-2-methyl-5-(diphosphooxymethyl)pyrimidine</name>
        <dbReference type="ChEBI" id="CHEBI:57841"/>
    </ligand>
</feature>
<dbReference type="GO" id="GO:0009228">
    <property type="term" value="P:thiamine biosynthetic process"/>
    <property type="evidence" value="ECO:0007669"/>
    <property type="project" value="UniProtKB-KW"/>
</dbReference>
<evidence type="ECO:0000256" key="10">
    <source>
        <dbReference type="RuleBase" id="RU003826"/>
    </source>
</evidence>
<dbReference type="HAMAP" id="MF_00097">
    <property type="entry name" value="TMP_synthase"/>
    <property type="match status" value="1"/>
</dbReference>
<dbReference type="NCBIfam" id="TIGR00693">
    <property type="entry name" value="thiE"/>
    <property type="match status" value="1"/>
</dbReference>
<evidence type="ECO:0000256" key="6">
    <source>
        <dbReference type="ARBA" id="ARBA00047334"/>
    </source>
</evidence>
<accession>A0A6N8DI88</accession>
<feature type="binding site" evidence="9">
    <location>
        <position position="60"/>
    </location>
    <ligand>
        <name>4-amino-2-methyl-5-(diphosphooxymethyl)pyrimidine</name>
        <dbReference type="ChEBI" id="CHEBI:57841"/>
    </ligand>
</feature>
<feature type="binding site" evidence="9">
    <location>
        <position position="61"/>
    </location>
    <ligand>
        <name>Mg(2+)</name>
        <dbReference type="ChEBI" id="CHEBI:18420"/>
    </ligand>
</feature>
<evidence type="ECO:0000259" key="12">
    <source>
        <dbReference type="Pfam" id="PF02581"/>
    </source>
</evidence>
<feature type="binding site" evidence="9">
    <location>
        <position position="157"/>
    </location>
    <ligand>
        <name>2-[(2R,5Z)-2-carboxy-4-methylthiazol-5(2H)-ylidene]ethyl phosphate</name>
        <dbReference type="ChEBI" id="CHEBI:62899"/>
    </ligand>
</feature>
<dbReference type="InterPro" id="IPR022998">
    <property type="entry name" value="ThiamineP_synth_TenI"/>
</dbReference>
<comment type="catalytic activity">
    <reaction evidence="6 9 10">
        <text>4-methyl-5-(2-phosphooxyethyl)-thiazole + 4-amino-2-methyl-5-(diphosphooxymethyl)pyrimidine + H(+) = thiamine phosphate + diphosphate</text>
        <dbReference type="Rhea" id="RHEA:22328"/>
        <dbReference type="ChEBI" id="CHEBI:15378"/>
        <dbReference type="ChEBI" id="CHEBI:33019"/>
        <dbReference type="ChEBI" id="CHEBI:37575"/>
        <dbReference type="ChEBI" id="CHEBI:57841"/>
        <dbReference type="ChEBI" id="CHEBI:58296"/>
        <dbReference type="EC" id="2.5.1.3"/>
    </reaction>
</comment>
<dbReference type="GO" id="GO:0000287">
    <property type="term" value="F:magnesium ion binding"/>
    <property type="evidence" value="ECO:0007669"/>
    <property type="project" value="UniProtKB-UniRule"/>
</dbReference>
<dbReference type="GO" id="GO:0004789">
    <property type="term" value="F:thiamine-phosphate diphosphorylase activity"/>
    <property type="evidence" value="ECO:0007669"/>
    <property type="project" value="UniProtKB-UniRule"/>
</dbReference>
<comment type="catalytic activity">
    <reaction evidence="7 9 10">
        <text>2-(2-carboxy-4-methylthiazol-5-yl)ethyl phosphate + 4-amino-2-methyl-5-(diphosphooxymethyl)pyrimidine + 2 H(+) = thiamine phosphate + CO2 + diphosphate</text>
        <dbReference type="Rhea" id="RHEA:47848"/>
        <dbReference type="ChEBI" id="CHEBI:15378"/>
        <dbReference type="ChEBI" id="CHEBI:16526"/>
        <dbReference type="ChEBI" id="CHEBI:33019"/>
        <dbReference type="ChEBI" id="CHEBI:37575"/>
        <dbReference type="ChEBI" id="CHEBI:57841"/>
        <dbReference type="ChEBI" id="CHEBI:62890"/>
        <dbReference type="EC" id="2.5.1.3"/>
    </reaction>
</comment>
<dbReference type="RefSeq" id="WP_155444616.1">
    <property type="nucleotide sequence ID" value="NZ_JAOQNR010000002.1"/>
</dbReference>
<gene>
    <name evidence="9" type="primary">thiE</name>
    <name evidence="13" type="ORF">GJ654_02950</name>
</gene>
<protein>
    <recommendedName>
        <fullName evidence="9">Thiamine-phosphate synthase</fullName>
        <shortName evidence="9">TP synthase</shortName>
        <shortName evidence="9">TPS</shortName>
        <ecNumber evidence="9">2.5.1.3</ecNumber>
    </recommendedName>
    <alternativeName>
        <fullName evidence="9">Thiamine-phosphate pyrophosphorylase</fullName>
        <shortName evidence="9">TMP pyrophosphorylase</shortName>
        <shortName evidence="9">TMP-PPase</shortName>
    </alternativeName>
</protein>
<dbReference type="InterPro" id="IPR013785">
    <property type="entry name" value="Aldolase_TIM"/>
</dbReference>
<comment type="catalytic activity">
    <reaction evidence="8 9 10">
        <text>2-[(2R,5Z)-2-carboxy-4-methylthiazol-5(2H)-ylidene]ethyl phosphate + 4-amino-2-methyl-5-(diphosphooxymethyl)pyrimidine + 2 H(+) = thiamine phosphate + CO2 + diphosphate</text>
        <dbReference type="Rhea" id="RHEA:47844"/>
        <dbReference type="ChEBI" id="CHEBI:15378"/>
        <dbReference type="ChEBI" id="CHEBI:16526"/>
        <dbReference type="ChEBI" id="CHEBI:33019"/>
        <dbReference type="ChEBI" id="CHEBI:37575"/>
        <dbReference type="ChEBI" id="CHEBI:57841"/>
        <dbReference type="ChEBI" id="CHEBI:62899"/>
        <dbReference type="EC" id="2.5.1.3"/>
    </reaction>
</comment>
<proteinExistence type="inferred from homology"/>
<dbReference type="AlphaFoldDB" id="A0A6N8DI88"/>
<evidence type="ECO:0000256" key="4">
    <source>
        <dbReference type="ARBA" id="ARBA00022842"/>
    </source>
</evidence>
<comment type="cofactor">
    <cofactor evidence="9">
        <name>Mg(2+)</name>
        <dbReference type="ChEBI" id="CHEBI:18420"/>
    </cofactor>
    <text evidence="9">Binds 1 Mg(2+) ion per subunit.</text>
</comment>
<evidence type="ECO:0000313" key="13">
    <source>
        <dbReference type="EMBL" id="MTV29948.1"/>
    </source>
</evidence>
<reference evidence="13 14" key="1">
    <citation type="submission" date="2019-11" db="EMBL/GenBank/DDBJ databases">
        <title>Whole-genome sequence of a Rhodoblastus acidophilus DSM 142.</title>
        <authorList>
            <person name="Kyndt J.A."/>
            <person name="Meyer T.E."/>
        </authorList>
    </citation>
    <scope>NUCLEOTIDE SEQUENCE [LARGE SCALE GENOMIC DNA]</scope>
    <source>
        <strain evidence="13 14">DSM 142</strain>
    </source>
</reference>
<dbReference type="SUPFAM" id="SSF51391">
    <property type="entry name" value="Thiamin phosphate synthase"/>
    <property type="match status" value="1"/>
</dbReference>
<dbReference type="Proteomes" id="UP000439113">
    <property type="component" value="Unassembled WGS sequence"/>
</dbReference>
<dbReference type="GO" id="GO:0009229">
    <property type="term" value="P:thiamine diphosphate biosynthetic process"/>
    <property type="evidence" value="ECO:0007669"/>
    <property type="project" value="UniProtKB-UniRule"/>
</dbReference>
<dbReference type="PANTHER" id="PTHR20857:SF15">
    <property type="entry name" value="THIAMINE-PHOSPHATE SYNTHASE"/>
    <property type="match status" value="1"/>
</dbReference>
<feature type="binding site" evidence="9">
    <location>
        <begin position="177"/>
        <end position="178"/>
    </location>
    <ligand>
        <name>2-[(2R,5Z)-2-carboxy-4-methylthiazol-5(2H)-ylidene]ethyl phosphate</name>
        <dbReference type="ChEBI" id="CHEBI:62899"/>
    </ligand>
</feature>
<dbReference type="Pfam" id="PF02581">
    <property type="entry name" value="TMP-TENI"/>
    <property type="match status" value="1"/>
</dbReference>
<keyword evidence="5 9" id="KW-0784">Thiamine biosynthesis</keyword>
<dbReference type="InterPro" id="IPR036206">
    <property type="entry name" value="ThiamineP_synth_sf"/>
</dbReference>
<feature type="binding site" evidence="9">
    <location>
        <position position="128"/>
    </location>
    <ligand>
        <name>4-amino-2-methyl-5-(diphosphooxymethyl)pyrimidine</name>
        <dbReference type="ChEBI" id="CHEBI:57841"/>
    </ligand>
</feature>
<comment type="similarity">
    <text evidence="9 10">Belongs to the thiamine-phosphate synthase family.</text>
</comment>
<dbReference type="UniPathway" id="UPA00060">
    <property type="reaction ID" value="UER00141"/>
</dbReference>
<evidence type="ECO:0000256" key="9">
    <source>
        <dbReference type="HAMAP-Rule" id="MF_00097"/>
    </source>
</evidence>
<feature type="binding site" evidence="9">
    <location>
        <position position="99"/>
    </location>
    <ligand>
        <name>4-amino-2-methyl-5-(diphosphooxymethyl)pyrimidine</name>
        <dbReference type="ChEBI" id="CHEBI:57841"/>
    </ligand>
</feature>
<evidence type="ECO:0000313" key="14">
    <source>
        <dbReference type="Proteomes" id="UP000439113"/>
    </source>
</evidence>
<dbReference type="CDD" id="cd00564">
    <property type="entry name" value="TMP_TenI"/>
    <property type="match status" value="1"/>
</dbReference>
<evidence type="ECO:0000256" key="1">
    <source>
        <dbReference type="ARBA" id="ARBA00005165"/>
    </source>
</evidence>
<name>A0A6N8DI88_RHOAC</name>
<comment type="caution">
    <text evidence="13">The sequence shown here is derived from an EMBL/GenBank/DDBJ whole genome shotgun (WGS) entry which is preliminary data.</text>
</comment>
<dbReference type="OrthoDB" id="7159061at2"/>
<comment type="pathway">
    <text evidence="1 9 11">Cofactor biosynthesis; thiamine diphosphate biosynthesis; thiamine phosphate from 4-amino-2-methyl-5-diphosphomethylpyrimidine and 4-methyl-5-(2-phosphoethyl)-thiazole: step 1/1.</text>
</comment>
<dbReference type="EC" id="2.5.1.3" evidence="9"/>
<sequence>MQIDPFYLILDSAAAIERALAWGVKLVQLRIKEMPEPALRAEILRAKNLCDAHGAQLVVNDHWRLARDLGCAHIHLGQEDLQSADIKAIRAAGLTLGLSTETEEELETALALDADCIALQPIFATASKKFERAPQGLQNLREWKNRLGERPLIAIGGLRLEDAGTVFAAGADSLAVISDVAAAPDPERRAKNWIAATRAFVKASA</sequence>
<feature type="binding site" evidence="9">
    <location>
        <begin position="125"/>
        <end position="127"/>
    </location>
    <ligand>
        <name>2-[(2R,5Z)-2-carboxy-4-methylthiazol-5(2H)-ylidene]ethyl phosphate</name>
        <dbReference type="ChEBI" id="CHEBI:62899"/>
    </ligand>
</feature>
<evidence type="ECO:0000256" key="7">
    <source>
        <dbReference type="ARBA" id="ARBA00047851"/>
    </source>
</evidence>
<keyword evidence="2 9" id="KW-0808">Transferase</keyword>
<evidence type="ECO:0000256" key="3">
    <source>
        <dbReference type="ARBA" id="ARBA00022723"/>
    </source>
</evidence>
<keyword evidence="4 9" id="KW-0460">Magnesium</keyword>
<organism evidence="13 14">
    <name type="scientific">Rhodoblastus acidophilus</name>
    <name type="common">Rhodopseudomonas acidophila</name>
    <dbReference type="NCBI Taxonomy" id="1074"/>
    <lineage>
        <taxon>Bacteria</taxon>
        <taxon>Pseudomonadati</taxon>
        <taxon>Pseudomonadota</taxon>
        <taxon>Alphaproteobacteria</taxon>
        <taxon>Hyphomicrobiales</taxon>
        <taxon>Rhodoblastaceae</taxon>
        <taxon>Rhodoblastus</taxon>
    </lineage>
</organism>
<dbReference type="GO" id="GO:0005737">
    <property type="term" value="C:cytoplasm"/>
    <property type="evidence" value="ECO:0007669"/>
    <property type="project" value="TreeGrafter"/>
</dbReference>
<keyword evidence="3 9" id="KW-0479">Metal-binding</keyword>
<evidence type="ECO:0000256" key="8">
    <source>
        <dbReference type="ARBA" id="ARBA00047883"/>
    </source>
</evidence>
<dbReference type="InterPro" id="IPR034291">
    <property type="entry name" value="TMP_synthase"/>
</dbReference>
<evidence type="ECO:0000256" key="5">
    <source>
        <dbReference type="ARBA" id="ARBA00022977"/>
    </source>
</evidence>
<dbReference type="PANTHER" id="PTHR20857">
    <property type="entry name" value="THIAMINE-PHOSPHATE PYROPHOSPHORYLASE"/>
    <property type="match status" value="1"/>
</dbReference>